<reference evidence="16 17" key="1">
    <citation type="submission" date="2019-04" db="EMBL/GenBank/DDBJ databases">
        <title>Friends and foes A comparative genomics studyof 23 Aspergillus species from section Flavi.</title>
        <authorList>
            <consortium name="DOE Joint Genome Institute"/>
            <person name="Kjaerbolling I."/>
            <person name="Vesth T."/>
            <person name="Frisvad J.C."/>
            <person name="Nybo J.L."/>
            <person name="Theobald S."/>
            <person name="Kildgaard S."/>
            <person name="Isbrandt T."/>
            <person name="Kuo A."/>
            <person name="Sato A."/>
            <person name="Lyhne E.K."/>
            <person name="Kogle M.E."/>
            <person name="Wiebenga A."/>
            <person name="Kun R.S."/>
            <person name="Lubbers R.J."/>
            <person name="Makela M.R."/>
            <person name="Barry K."/>
            <person name="Chovatia M."/>
            <person name="Clum A."/>
            <person name="Daum C."/>
            <person name="Haridas S."/>
            <person name="He G."/>
            <person name="LaButti K."/>
            <person name="Lipzen A."/>
            <person name="Mondo S."/>
            <person name="Riley R."/>
            <person name="Salamov A."/>
            <person name="Simmons B.A."/>
            <person name="Magnuson J.K."/>
            <person name="Henrissat B."/>
            <person name="Mortensen U.H."/>
            <person name="Larsen T.O."/>
            <person name="Devries R.P."/>
            <person name="Grigoriev I.V."/>
            <person name="Machida M."/>
            <person name="Baker S.E."/>
            <person name="Andersen M.R."/>
        </authorList>
    </citation>
    <scope>NUCLEOTIDE SEQUENCE [LARGE SCALE GENOMIC DNA]</scope>
    <source>
        <strain evidence="16 17">IBT 29228</strain>
    </source>
</reference>
<evidence type="ECO:0000256" key="9">
    <source>
        <dbReference type="ARBA" id="ARBA00023157"/>
    </source>
</evidence>
<evidence type="ECO:0000256" key="7">
    <source>
        <dbReference type="ARBA" id="ARBA00022801"/>
    </source>
</evidence>
<dbReference type="PANTHER" id="PTHR11742">
    <property type="entry name" value="MANNOSYL-OLIGOSACCHARIDE ALPHA-1,2-MANNOSIDASE-RELATED"/>
    <property type="match status" value="1"/>
</dbReference>
<comment type="catalytic activity">
    <reaction evidence="13">
        <text>N(4)-(alpha-D-Man-(1-&gt;2)-alpha-D-Man-(1-&gt;2)-alpha-D-Man-(1-&gt;3)-[alpha-D-Man-(1-&gt;2)-alpha-D-Man-(1-&gt;3)-[alpha-D-Man-(1-&gt;2)-alpha-D-Man-(1-&gt;6)]-alpha-D-Man-(1-&gt;6)]-beta-D-Man-(1-&gt;4)-beta-D-GlcNAc-(1-&gt;4)-beta-D-GlcNAc)-L-asparaginyl-[protein] (N-glucan mannose isomer 9A1,2,3B1,2,3) + 4 H2O = N(4)-(alpha-D-Man-(1-&gt;3)-[alpha-D-Man-(1-&gt;3)-[alpha-D-Man-(1-&gt;6)]-alpha-D-Man-(1-&gt;6)]-beta-D-Man-(1-&gt;4)-beta-D-GlcNAc-(1-&gt;4)-beta-D-GlcNAc)-L-asparaginyl-[protein] (N-glucan mannose isomer 5A1,2) + 4 beta-D-mannose</text>
        <dbReference type="Rhea" id="RHEA:56008"/>
        <dbReference type="Rhea" id="RHEA-COMP:14356"/>
        <dbReference type="Rhea" id="RHEA-COMP:14367"/>
        <dbReference type="ChEBI" id="CHEBI:15377"/>
        <dbReference type="ChEBI" id="CHEBI:28563"/>
        <dbReference type="ChEBI" id="CHEBI:59087"/>
        <dbReference type="ChEBI" id="CHEBI:139493"/>
        <dbReference type="EC" id="3.2.1.113"/>
    </reaction>
</comment>
<evidence type="ECO:0000256" key="2">
    <source>
        <dbReference type="ARBA" id="ARBA00001946"/>
    </source>
</evidence>
<comment type="cofactor">
    <cofactor evidence="2">
        <name>Mg(2+)</name>
        <dbReference type="ChEBI" id="CHEBI:18420"/>
    </cofactor>
</comment>
<dbReference type="EC" id="3.2.1.-" evidence="15"/>
<evidence type="ECO:0000256" key="13">
    <source>
        <dbReference type="ARBA" id="ARBA00048605"/>
    </source>
</evidence>
<evidence type="ECO:0000256" key="8">
    <source>
        <dbReference type="ARBA" id="ARBA00022837"/>
    </source>
</evidence>
<evidence type="ECO:0000313" key="16">
    <source>
        <dbReference type="EMBL" id="KAE8381462.1"/>
    </source>
</evidence>
<keyword evidence="17" id="KW-1185">Reference proteome</keyword>
<comment type="cofactor">
    <cofactor evidence="1 14">
        <name>Ca(2+)</name>
        <dbReference type="ChEBI" id="CHEBI:29108"/>
    </cofactor>
</comment>
<dbReference type="GO" id="GO:0036503">
    <property type="term" value="P:ERAD pathway"/>
    <property type="evidence" value="ECO:0007669"/>
    <property type="project" value="UniProtKB-ARBA"/>
</dbReference>
<dbReference type="UniPathway" id="UPA00378"/>
<dbReference type="InterPro" id="IPR050749">
    <property type="entry name" value="Glycosyl_Hydrolase_47"/>
</dbReference>
<evidence type="ECO:0000256" key="14">
    <source>
        <dbReference type="PIRSR" id="PIRSR601382-2"/>
    </source>
</evidence>
<evidence type="ECO:0000256" key="10">
    <source>
        <dbReference type="ARBA" id="ARBA00023329"/>
    </source>
</evidence>
<dbReference type="GO" id="GO:0005509">
    <property type="term" value="F:calcium ion binding"/>
    <property type="evidence" value="ECO:0007669"/>
    <property type="project" value="InterPro"/>
</dbReference>
<accession>A0A5N7BI27</accession>
<name>A0A5N7BI27_9EURO</name>
<dbReference type="PANTHER" id="PTHR11742:SF55">
    <property type="entry name" value="ENDOPLASMIC RETICULUM MANNOSYL-OLIGOSACCHARIDE 1,2-ALPHA-MANNOSIDASE"/>
    <property type="match status" value="1"/>
</dbReference>
<dbReference type="Proteomes" id="UP000326198">
    <property type="component" value="Unassembled WGS sequence"/>
</dbReference>
<dbReference type="Gene3D" id="1.50.10.10">
    <property type="match status" value="2"/>
</dbReference>
<dbReference type="SUPFAM" id="SSF48225">
    <property type="entry name" value="Seven-hairpin glycosidases"/>
    <property type="match status" value="1"/>
</dbReference>
<evidence type="ECO:0000256" key="4">
    <source>
        <dbReference type="ARBA" id="ARBA00004922"/>
    </source>
</evidence>
<dbReference type="GO" id="GO:0005783">
    <property type="term" value="C:endoplasmic reticulum"/>
    <property type="evidence" value="ECO:0007669"/>
    <property type="project" value="TreeGrafter"/>
</dbReference>
<keyword evidence="8 14" id="KW-0106">Calcium</keyword>
<feature type="binding site" evidence="14">
    <location>
        <position position="444"/>
    </location>
    <ligand>
        <name>Ca(2+)</name>
        <dbReference type="ChEBI" id="CHEBI:29108"/>
    </ligand>
</feature>
<comment type="similarity">
    <text evidence="5 15">Belongs to the glycosyl hydrolase 47 family.</text>
</comment>
<keyword evidence="15" id="KW-0326">Glycosidase</keyword>
<dbReference type="InterPro" id="IPR036026">
    <property type="entry name" value="Seven-hairpin_glycosidases"/>
</dbReference>
<evidence type="ECO:0000256" key="6">
    <source>
        <dbReference type="ARBA" id="ARBA00022723"/>
    </source>
</evidence>
<sequence length="466" mass="53700">MSSKVSQRKQKLARSPKTKSLSMARSTWLELGCEICNRKCLETAFPISQSIDKDSYWSSHREKVKNSFVVSWDAYAKYTWGQDRFHPISKTGSQMSPSGLGWIVVDSLDTLMIMNLTTRLSEARKWCSRDLTYNQDQDVSTFEMTIRMLGGLLSAHYLSTVLPDVSSRRDYIFLIPYASINIGTRHGLPSHADGGASSTAEAITLQLAMKYLAHLTGNEVYCLKAKHFMKVIDGHRMQAGLLLIFVHPDTGHFRYKEIRLGSRGDPYYGKLPEQHLCLEWKADEPVYREMWEEALAGIQKHLVTSAKHSKLQFIAELLQGIGGPLPPKMDHLAMYTVTESGLSPEITWFDVDEADLRHHLPFLMYRMTNDPMYRKWGWEIFKAFKKHTVAKDREGYTSLHDVIKVPTPQRDNIESFWLAETLKYLYLLFSPRDFLQLAEVVFNTEAHVLPRFNQTRFQTGWSRRDI</sequence>
<evidence type="ECO:0000256" key="3">
    <source>
        <dbReference type="ARBA" id="ARBA00004321"/>
    </source>
</evidence>
<dbReference type="OrthoDB" id="8118055at2759"/>
<evidence type="ECO:0000313" key="17">
    <source>
        <dbReference type="Proteomes" id="UP000326198"/>
    </source>
</evidence>
<protein>
    <recommendedName>
        <fullName evidence="15">alpha-1,2-Mannosidase</fullName>
        <ecNumber evidence="15">3.2.1.-</ecNumber>
    </recommendedName>
</protein>
<dbReference type="InterPro" id="IPR012341">
    <property type="entry name" value="6hp_glycosidase-like_sf"/>
</dbReference>
<dbReference type="PRINTS" id="PR00747">
    <property type="entry name" value="GLYHDRLASE47"/>
</dbReference>
<comment type="subcellular location">
    <subcellularLocation>
        <location evidence="3">Cytoplasmic vesicle lumen</location>
    </subcellularLocation>
</comment>
<proteinExistence type="inferred from homology"/>
<evidence type="ECO:0000256" key="12">
    <source>
        <dbReference type="ARBA" id="ARBA00047669"/>
    </source>
</evidence>
<dbReference type="EMBL" id="ML736171">
    <property type="protein sequence ID" value="KAE8381462.1"/>
    <property type="molecule type" value="Genomic_DNA"/>
</dbReference>
<keyword evidence="9" id="KW-1015">Disulfide bond</keyword>
<evidence type="ECO:0000256" key="5">
    <source>
        <dbReference type="ARBA" id="ARBA00007658"/>
    </source>
</evidence>
<dbReference type="GO" id="GO:0016020">
    <property type="term" value="C:membrane"/>
    <property type="evidence" value="ECO:0007669"/>
    <property type="project" value="InterPro"/>
</dbReference>
<keyword evidence="10" id="KW-0968">Cytoplasmic vesicle</keyword>
<keyword evidence="7 15" id="KW-0378">Hydrolase</keyword>
<dbReference type="Pfam" id="PF01532">
    <property type="entry name" value="Glyco_hydro_47"/>
    <property type="match status" value="2"/>
</dbReference>
<evidence type="ECO:0000256" key="15">
    <source>
        <dbReference type="RuleBase" id="RU361193"/>
    </source>
</evidence>
<dbReference type="GO" id="GO:0004571">
    <property type="term" value="F:mannosyl-oligosaccharide 1,2-alpha-mannosidase activity"/>
    <property type="evidence" value="ECO:0007669"/>
    <property type="project" value="UniProtKB-EC"/>
</dbReference>
<comment type="catalytic activity">
    <reaction evidence="12">
        <text>N(4)-(alpha-D-Man-(1-&gt;2)-alpha-D-Man-(1-&gt;2)-alpha-D-Man-(1-&gt;3)-[alpha-D-Man-(1-&gt;3)-[alpha-D-Man-(1-&gt;2)-alpha-D-Man-(1-&gt;6)]-alpha-D-Man-(1-&gt;6)]-beta-D-Man-(1-&gt;4)-beta-D-GlcNAc-(1-&gt;4)-beta-D-GlcNAc)-L-asparaginyl-[protein] (N-glucan mannose isomer 8A1,2,3B1,3) + 3 H2O = N(4)-(alpha-D-Man-(1-&gt;3)-[alpha-D-Man-(1-&gt;3)-[alpha-D-Man-(1-&gt;6)]-alpha-D-Man-(1-&gt;6)]-beta-D-Man-(1-&gt;4)-beta-D-GlcNAc-(1-&gt;4)-beta-D-GlcNAc)-L-asparaginyl-[protein] (N-glucan mannose isomer 5A1,2) + 3 beta-D-mannose</text>
        <dbReference type="Rhea" id="RHEA:56028"/>
        <dbReference type="Rhea" id="RHEA-COMP:14358"/>
        <dbReference type="Rhea" id="RHEA-COMP:14367"/>
        <dbReference type="ChEBI" id="CHEBI:15377"/>
        <dbReference type="ChEBI" id="CHEBI:28563"/>
        <dbReference type="ChEBI" id="CHEBI:59087"/>
        <dbReference type="ChEBI" id="CHEBI:60628"/>
        <dbReference type="EC" id="3.2.1.113"/>
    </reaction>
</comment>
<evidence type="ECO:0000256" key="1">
    <source>
        <dbReference type="ARBA" id="ARBA00001913"/>
    </source>
</evidence>
<evidence type="ECO:0000256" key="11">
    <source>
        <dbReference type="ARBA" id="ARBA00024790"/>
    </source>
</evidence>
<organism evidence="16 17">
    <name type="scientific">Aspergillus bertholletiae</name>
    <dbReference type="NCBI Taxonomy" id="1226010"/>
    <lineage>
        <taxon>Eukaryota</taxon>
        <taxon>Fungi</taxon>
        <taxon>Dikarya</taxon>
        <taxon>Ascomycota</taxon>
        <taxon>Pezizomycotina</taxon>
        <taxon>Eurotiomycetes</taxon>
        <taxon>Eurotiomycetidae</taxon>
        <taxon>Eurotiales</taxon>
        <taxon>Aspergillaceae</taxon>
        <taxon>Aspergillus</taxon>
        <taxon>Aspergillus subgen. Circumdati</taxon>
    </lineage>
</organism>
<dbReference type="InterPro" id="IPR001382">
    <property type="entry name" value="Glyco_hydro_47"/>
</dbReference>
<gene>
    <name evidence="16" type="ORF">BDV26DRAFT_301546</name>
</gene>
<keyword evidence="6 14" id="KW-0479">Metal-binding</keyword>
<dbReference type="AlphaFoldDB" id="A0A5N7BI27"/>
<dbReference type="GO" id="GO:0060205">
    <property type="term" value="C:cytoplasmic vesicle lumen"/>
    <property type="evidence" value="ECO:0007669"/>
    <property type="project" value="UniProtKB-SubCell"/>
</dbReference>
<comment type="pathway">
    <text evidence="4">Protein modification; protein glycosylation.</text>
</comment>
<dbReference type="GO" id="GO:0005975">
    <property type="term" value="P:carbohydrate metabolic process"/>
    <property type="evidence" value="ECO:0007669"/>
    <property type="project" value="InterPro"/>
</dbReference>
<comment type="function">
    <text evidence="11">Involved in the maturation of Asn-linked oligosaccharides. Progressively trims alpha-1,2-linked mannose residues from Man(9)GlcNAc(2) to produce Man(5)GlcNAc(2).</text>
</comment>